<dbReference type="EMBL" id="NCVQ01000006">
    <property type="protein sequence ID" value="PWZ22738.1"/>
    <property type="molecule type" value="Genomic_DNA"/>
</dbReference>
<gene>
    <name evidence="1" type="ORF">Zm00014a_010671</name>
</gene>
<comment type="caution">
    <text evidence="1">The sequence shown here is derived from an EMBL/GenBank/DDBJ whole genome shotgun (WGS) entry which is preliminary data.</text>
</comment>
<evidence type="ECO:0000313" key="2">
    <source>
        <dbReference type="Proteomes" id="UP000251960"/>
    </source>
</evidence>
<name>A0A3L6EPZ5_MAIZE</name>
<proteinExistence type="predicted"/>
<accession>A0A3L6EPZ5</accession>
<protein>
    <submittedName>
        <fullName evidence="1">Uncharacterized protein</fullName>
    </submittedName>
</protein>
<dbReference type="Proteomes" id="UP000251960">
    <property type="component" value="Chromosome 5"/>
</dbReference>
<organism evidence="1 2">
    <name type="scientific">Zea mays</name>
    <name type="common">Maize</name>
    <dbReference type="NCBI Taxonomy" id="4577"/>
    <lineage>
        <taxon>Eukaryota</taxon>
        <taxon>Viridiplantae</taxon>
        <taxon>Streptophyta</taxon>
        <taxon>Embryophyta</taxon>
        <taxon>Tracheophyta</taxon>
        <taxon>Spermatophyta</taxon>
        <taxon>Magnoliopsida</taxon>
        <taxon>Liliopsida</taxon>
        <taxon>Poales</taxon>
        <taxon>Poaceae</taxon>
        <taxon>PACMAD clade</taxon>
        <taxon>Panicoideae</taxon>
        <taxon>Andropogonodae</taxon>
        <taxon>Andropogoneae</taxon>
        <taxon>Tripsacinae</taxon>
        <taxon>Zea</taxon>
    </lineage>
</organism>
<evidence type="ECO:0000313" key="1">
    <source>
        <dbReference type="EMBL" id="PWZ22738.1"/>
    </source>
</evidence>
<dbReference type="AlphaFoldDB" id="A0A3L6EPZ5"/>
<sequence>MAAIDTALKFHLRTEKRMHRSFLKTDDTDDEVIGSDTVGWAGPFGLSCHGCWLLRLRAGARRVVTGRSDLGSCGRLGSWARAPWAVGAGARARARSAPGGDALGGVRSGWGGLDGALALGRAGRGGEEQQHTARTTEERLELGDEEAPDVWVVFELAAILDRPSDD</sequence>
<reference evidence="1 2" key="1">
    <citation type="journal article" date="2018" name="Nat. Genet.">
        <title>Extensive intraspecific gene order and gene structural variations between Mo17 and other maize genomes.</title>
        <authorList>
            <person name="Sun S."/>
            <person name="Zhou Y."/>
            <person name="Chen J."/>
            <person name="Shi J."/>
            <person name="Zhao H."/>
            <person name="Zhao H."/>
            <person name="Song W."/>
            <person name="Zhang M."/>
            <person name="Cui Y."/>
            <person name="Dong X."/>
            <person name="Liu H."/>
            <person name="Ma X."/>
            <person name="Jiao Y."/>
            <person name="Wang B."/>
            <person name="Wei X."/>
            <person name="Stein J.C."/>
            <person name="Glaubitz J.C."/>
            <person name="Lu F."/>
            <person name="Yu G."/>
            <person name="Liang C."/>
            <person name="Fengler K."/>
            <person name="Li B."/>
            <person name="Rafalski A."/>
            <person name="Schnable P.S."/>
            <person name="Ware D.H."/>
            <person name="Buckler E.S."/>
            <person name="Lai J."/>
        </authorList>
    </citation>
    <scope>NUCLEOTIDE SEQUENCE [LARGE SCALE GENOMIC DNA]</scope>
    <source>
        <strain evidence="2">cv. Missouri 17</strain>
        <tissue evidence="1">Seedling</tissue>
    </source>
</reference>